<organism evidence="2 3">
    <name type="scientific">Fusarium solani</name>
    <name type="common">Filamentous fungus</name>
    <dbReference type="NCBI Taxonomy" id="169388"/>
    <lineage>
        <taxon>Eukaryota</taxon>
        <taxon>Fungi</taxon>
        <taxon>Dikarya</taxon>
        <taxon>Ascomycota</taxon>
        <taxon>Pezizomycotina</taxon>
        <taxon>Sordariomycetes</taxon>
        <taxon>Hypocreomycetidae</taxon>
        <taxon>Hypocreales</taxon>
        <taxon>Nectriaceae</taxon>
        <taxon>Fusarium</taxon>
        <taxon>Fusarium solani species complex</taxon>
    </lineage>
</organism>
<reference evidence="2" key="1">
    <citation type="journal article" date="2021" name="Nat. Commun.">
        <title>Genetic determinants of endophytism in the Arabidopsis root mycobiome.</title>
        <authorList>
            <person name="Mesny F."/>
            <person name="Miyauchi S."/>
            <person name="Thiergart T."/>
            <person name="Pickel B."/>
            <person name="Atanasova L."/>
            <person name="Karlsson M."/>
            <person name="Huettel B."/>
            <person name="Barry K.W."/>
            <person name="Haridas S."/>
            <person name="Chen C."/>
            <person name="Bauer D."/>
            <person name="Andreopoulos W."/>
            <person name="Pangilinan J."/>
            <person name="LaButti K."/>
            <person name="Riley R."/>
            <person name="Lipzen A."/>
            <person name="Clum A."/>
            <person name="Drula E."/>
            <person name="Henrissat B."/>
            <person name="Kohler A."/>
            <person name="Grigoriev I.V."/>
            <person name="Martin F.M."/>
            <person name="Hacquard S."/>
        </authorList>
    </citation>
    <scope>NUCLEOTIDE SEQUENCE</scope>
    <source>
        <strain evidence="2">FSSC 5 MPI-SDFR-AT-0091</strain>
    </source>
</reference>
<sequence>MWTGAAEGVGYLGAAIWGEVRLPGGRRGHAARLGSGTLSGDCRWGGCTGPNRGASRGRSSHSPSCASSRFSDLGTDSSALATASLRSWRYLGDPEWGPLCGPGPGMSGDRARSVGSSLTWRRAHAVDPGRKDGACCGSAADFRNRLHVAEEMTLVLPDLALASLWWFAQIDCGLLKSLLRLITGDLFSTHASLPWHALPPPGMQHRDRSWGAQRPGTGRGGKSRHYHQPLSSRRCPRPRYRDEETKCEREGRFQRHRSAARSSIPGASFRRSTLVAEDATISLEDLMQINTLASPCLSL</sequence>
<feature type="region of interest" description="Disordered" evidence="1">
    <location>
        <begin position="52"/>
        <end position="74"/>
    </location>
</feature>
<proteinExistence type="predicted"/>
<feature type="compositionally biased region" description="Basic and acidic residues" evidence="1">
    <location>
        <begin position="239"/>
        <end position="253"/>
    </location>
</feature>
<dbReference type="Proteomes" id="UP000736672">
    <property type="component" value="Unassembled WGS sequence"/>
</dbReference>
<name>A0A9P9HM27_FUSSL</name>
<keyword evidence="3" id="KW-1185">Reference proteome</keyword>
<feature type="region of interest" description="Disordered" evidence="1">
    <location>
        <begin position="199"/>
        <end position="264"/>
    </location>
</feature>
<comment type="caution">
    <text evidence="2">The sequence shown here is derived from an EMBL/GenBank/DDBJ whole genome shotgun (WGS) entry which is preliminary data.</text>
</comment>
<accession>A0A9P9HM27</accession>
<dbReference type="AlphaFoldDB" id="A0A9P9HM27"/>
<evidence type="ECO:0000313" key="2">
    <source>
        <dbReference type="EMBL" id="KAH7260060.1"/>
    </source>
</evidence>
<protein>
    <submittedName>
        <fullName evidence="2">Uncharacterized protein</fullName>
    </submittedName>
</protein>
<dbReference type="EMBL" id="JAGTJS010000008">
    <property type="protein sequence ID" value="KAH7260060.1"/>
    <property type="molecule type" value="Genomic_DNA"/>
</dbReference>
<evidence type="ECO:0000256" key="1">
    <source>
        <dbReference type="SAM" id="MobiDB-lite"/>
    </source>
</evidence>
<evidence type="ECO:0000313" key="3">
    <source>
        <dbReference type="Proteomes" id="UP000736672"/>
    </source>
</evidence>
<feature type="compositionally biased region" description="Low complexity" evidence="1">
    <location>
        <begin position="52"/>
        <end position="71"/>
    </location>
</feature>
<gene>
    <name evidence="2" type="ORF">B0J15DRAFT_582122</name>
</gene>